<keyword evidence="6" id="KW-1185">Reference proteome</keyword>
<proteinExistence type="predicted"/>
<evidence type="ECO:0000256" key="1">
    <source>
        <dbReference type="ARBA" id="ARBA00022741"/>
    </source>
</evidence>
<organism evidence="5 6">
    <name type="scientific">Neodothiora populina</name>
    <dbReference type="NCBI Taxonomy" id="2781224"/>
    <lineage>
        <taxon>Eukaryota</taxon>
        <taxon>Fungi</taxon>
        <taxon>Dikarya</taxon>
        <taxon>Ascomycota</taxon>
        <taxon>Pezizomycotina</taxon>
        <taxon>Dothideomycetes</taxon>
        <taxon>Dothideomycetidae</taxon>
        <taxon>Dothideales</taxon>
        <taxon>Dothioraceae</taxon>
        <taxon>Neodothiora</taxon>
    </lineage>
</organism>
<feature type="compositionally biased region" description="Polar residues" evidence="3">
    <location>
        <begin position="25"/>
        <end position="35"/>
    </location>
</feature>
<dbReference type="InterPro" id="IPR020845">
    <property type="entry name" value="AMP-binding_CS"/>
</dbReference>
<dbReference type="PANTHER" id="PTHR43272">
    <property type="entry name" value="LONG-CHAIN-FATTY-ACID--COA LIGASE"/>
    <property type="match status" value="1"/>
</dbReference>
<comment type="caution">
    <text evidence="5">The sequence shown here is derived from an EMBL/GenBank/DDBJ whole genome shotgun (WGS) entry which is preliminary data.</text>
</comment>
<feature type="domain" description="AMP-dependent synthetase/ligase" evidence="4">
    <location>
        <begin position="76"/>
        <end position="504"/>
    </location>
</feature>
<dbReference type="InterPro" id="IPR042099">
    <property type="entry name" value="ANL_N_sf"/>
</dbReference>
<sequence length="698" mass="77608">MSAALAKAEELERPPPANEPYSVAQPGSEQSGRSKTYRNFNHQESLLKTLDPQVTTAHEIFEQSASEVPDLNFLGYRPFDPVSKTYGPYQWQTYAQVQERRKNFGAGIALLHENLGIMKKQEAVGLWCMNRPEWQVVDLGCMSQSYYTVSLYDTLGPESTEYIINHASLHVICCSAEHIPKLVEMAPRCPTLKMIVSLDTAARDSWNRRDSKAMMSPLANSGIKTYTIDEVEAMGKHNPRPYHVPGPQDIITVNYTSGTTGFPKGVLLTHANHVAAASCMIIILQLKREDIICSYLPLAHIFERAAEAGAMWAGTAIGYYHGNMFELVSDLKELRPTNMVNVPRLYSRFGAAIKAATLEAPGFMGTMSRWITSSKLAAIEDPVNPSNKNMLYDYIWGSKVAASLGLDRCRVMVTGSAPLDASLHQYLRAVFGNTFSQGYGLTESYSIALAQMQGDMSAGNCGAVLPAAELCLEDVPDLDYYTSDSPNSRGELLIRSTTLFQEYYLNPEETKNAMTSDGWFRTGDICSVDDRGRFKVIDRKKNILKLAQGEYVSPERIENIYLANITWASQALVHGDSEKASLVSIFGIVPDKFCAIAKEVLGRDVLMENQELLRAGAEPAVQKALLKELETVGKKNGLNGFERVKAIRLMIEPFTVGNELLTPTLKLKRQQAGRHYREFIDEMYKESSKPVPVEKLSL</sequence>
<evidence type="ECO:0000259" key="4">
    <source>
        <dbReference type="Pfam" id="PF00501"/>
    </source>
</evidence>
<evidence type="ECO:0000256" key="2">
    <source>
        <dbReference type="ARBA" id="ARBA00022840"/>
    </source>
</evidence>
<gene>
    <name evidence="5" type="ORF">AAFC00_004267</name>
</gene>
<keyword evidence="1" id="KW-0547">Nucleotide-binding</keyword>
<evidence type="ECO:0000313" key="5">
    <source>
        <dbReference type="EMBL" id="KAL1306160.1"/>
    </source>
</evidence>
<dbReference type="SUPFAM" id="SSF56801">
    <property type="entry name" value="Acetyl-CoA synthetase-like"/>
    <property type="match status" value="1"/>
</dbReference>
<reference evidence="5 6" key="1">
    <citation type="submission" date="2024-07" db="EMBL/GenBank/DDBJ databases">
        <title>Draft sequence of the Neodothiora populina.</title>
        <authorList>
            <person name="Drown D.D."/>
            <person name="Schuette U.S."/>
            <person name="Buechlein A.B."/>
            <person name="Rusch D.R."/>
            <person name="Winton L.W."/>
            <person name="Adams G.A."/>
        </authorList>
    </citation>
    <scope>NUCLEOTIDE SEQUENCE [LARGE SCALE GENOMIC DNA]</scope>
    <source>
        <strain evidence="5 6">CPC 39397</strain>
    </source>
</reference>
<name>A0ABR3PK82_9PEZI</name>
<protein>
    <recommendedName>
        <fullName evidence="4">AMP-dependent synthetase/ligase domain-containing protein</fullName>
    </recommendedName>
</protein>
<dbReference type="EMBL" id="JBFMKM010000005">
    <property type="protein sequence ID" value="KAL1306160.1"/>
    <property type="molecule type" value="Genomic_DNA"/>
</dbReference>
<dbReference type="Proteomes" id="UP001562354">
    <property type="component" value="Unassembled WGS sequence"/>
</dbReference>
<dbReference type="PROSITE" id="PS00455">
    <property type="entry name" value="AMP_BINDING"/>
    <property type="match status" value="1"/>
</dbReference>
<evidence type="ECO:0000256" key="3">
    <source>
        <dbReference type="SAM" id="MobiDB-lite"/>
    </source>
</evidence>
<dbReference type="Gene3D" id="3.40.50.12780">
    <property type="entry name" value="N-terminal domain of ligase-like"/>
    <property type="match status" value="1"/>
</dbReference>
<dbReference type="RefSeq" id="XP_069202433.1">
    <property type="nucleotide sequence ID" value="XM_069343882.1"/>
</dbReference>
<accession>A0ABR3PK82</accession>
<dbReference type="Pfam" id="PF00501">
    <property type="entry name" value="AMP-binding"/>
    <property type="match status" value="1"/>
</dbReference>
<feature type="region of interest" description="Disordered" evidence="3">
    <location>
        <begin position="1"/>
        <end position="35"/>
    </location>
</feature>
<dbReference type="GeneID" id="95977967"/>
<dbReference type="PANTHER" id="PTHR43272:SF33">
    <property type="entry name" value="AMP-BINDING DOMAIN-CONTAINING PROTEIN-RELATED"/>
    <property type="match status" value="1"/>
</dbReference>
<dbReference type="InterPro" id="IPR000873">
    <property type="entry name" value="AMP-dep_synth/lig_dom"/>
</dbReference>
<keyword evidence="2" id="KW-0067">ATP-binding</keyword>
<evidence type="ECO:0000313" key="6">
    <source>
        <dbReference type="Proteomes" id="UP001562354"/>
    </source>
</evidence>